<feature type="transmembrane region" description="Helical" evidence="1">
    <location>
        <begin position="80"/>
        <end position="98"/>
    </location>
</feature>
<evidence type="ECO:0000256" key="1">
    <source>
        <dbReference type="SAM" id="Phobius"/>
    </source>
</evidence>
<feature type="transmembrane region" description="Helical" evidence="1">
    <location>
        <begin position="104"/>
        <end position="125"/>
    </location>
</feature>
<comment type="caution">
    <text evidence="2">The sequence shown here is derived from an EMBL/GenBank/DDBJ whole genome shotgun (WGS) entry which is preliminary data.</text>
</comment>
<sequence length="191" mass="19703">MTDGGISVWGPGHRAGEMARSGWGVILLGAVSLVAGVLVLAWPGATLLAIAIVFAVQVLVGGVLRLVAALSAEEIRGGGRVLLALLAIVSILAGVLFLRHPFQTLTVLTLLLGLFWVMAGVLETVHAAGARDMPARGWAVAGGVLGVLAGIAVLAYPGMSLLVLVWFLGLELLIYGAFTITRGVRIRAARP</sequence>
<keyword evidence="1" id="KW-1133">Transmembrane helix</keyword>
<dbReference type="RefSeq" id="WP_168516732.1">
    <property type="nucleotide sequence ID" value="NZ_JAAXLS010000010.1"/>
</dbReference>
<accession>A0ABX1J8K9</accession>
<dbReference type="InterPro" id="IPR005325">
    <property type="entry name" value="DUF308_memb"/>
</dbReference>
<protein>
    <submittedName>
        <fullName evidence="2">HdeD family acid-resistance protein</fullName>
    </submittedName>
</protein>
<evidence type="ECO:0000313" key="2">
    <source>
        <dbReference type="EMBL" id="NKQ54637.1"/>
    </source>
</evidence>
<dbReference type="Pfam" id="PF03729">
    <property type="entry name" value="DUF308"/>
    <property type="match status" value="2"/>
</dbReference>
<feature type="transmembrane region" description="Helical" evidence="1">
    <location>
        <begin position="48"/>
        <end position="68"/>
    </location>
</feature>
<dbReference type="EMBL" id="JAAXLS010000010">
    <property type="protein sequence ID" value="NKQ54637.1"/>
    <property type="molecule type" value="Genomic_DNA"/>
</dbReference>
<dbReference type="InterPro" id="IPR052712">
    <property type="entry name" value="Acid_resist_chaperone_HdeD"/>
</dbReference>
<feature type="transmembrane region" description="Helical" evidence="1">
    <location>
        <begin position="137"/>
        <end position="156"/>
    </location>
</feature>
<keyword evidence="1" id="KW-0812">Transmembrane</keyword>
<name>A0ABX1J8K9_9PSEU</name>
<gene>
    <name evidence="2" type="ORF">HFP15_17280</name>
</gene>
<dbReference type="Proteomes" id="UP000715441">
    <property type="component" value="Unassembled WGS sequence"/>
</dbReference>
<proteinExistence type="predicted"/>
<keyword evidence="3" id="KW-1185">Reference proteome</keyword>
<dbReference type="PANTHER" id="PTHR34989:SF1">
    <property type="entry name" value="PROTEIN HDED"/>
    <property type="match status" value="1"/>
</dbReference>
<keyword evidence="1" id="KW-0472">Membrane</keyword>
<evidence type="ECO:0000313" key="3">
    <source>
        <dbReference type="Proteomes" id="UP000715441"/>
    </source>
</evidence>
<feature type="transmembrane region" description="Helical" evidence="1">
    <location>
        <begin position="162"/>
        <end position="181"/>
    </location>
</feature>
<organism evidence="2 3">
    <name type="scientific">Amycolatopsis acididurans</name>
    <dbReference type="NCBI Taxonomy" id="2724524"/>
    <lineage>
        <taxon>Bacteria</taxon>
        <taxon>Bacillati</taxon>
        <taxon>Actinomycetota</taxon>
        <taxon>Actinomycetes</taxon>
        <taxon>Pseudonocardiales</taxon>
        <taxon>Pseudonocardiaceae</taxon>
        <taxon>Amycolatopsis</taxon>
    </lineage>
</organism>
<reference evidence="2 3" key="1">
    <citation type="submission" date="2020-04" db="EMBL/GenBank/DDBJ databases">
        <title>Novel species.</title>
        <authorList>
            <person name="Teo W.F.A."/>
            <person name="Lipun K."/>
            <person name="Srisuk N."/>
            <person name="Duangmal K."/>
        </authorList>
    </citation>
    <scope>NUCLEOTIDE SEQUENCE [LARGE SCALE GENOMIC DNA]</scope>
    <source>
        <strain evidence="2 3">K13G38</strain>
    </source>
</reference>
<dbReference type="PANTHER" id="PTHR34989">
    <property type="entry name" value="PROTEIN HDED"/>
    <property type="match status" value="1"/>
</dbReference>
<feature type="transmembrane region" description="Helical" evidence="1">
    <location>
        <begin position="21"/>
        <end position="42"/>
    </location>
</feature>